<feature type="binding site" evidence="11">
    <location>
        <position position="170"/>
    </location>
    <ligand>
        <name>substrate</name>
    </ligand>
</feature>
<keyword evidence="8 9" id="KW-0456">Lyase</keyword>
<keyword evidence="9" id="KW-0963">Cytoplasm</keyword>
<evidence type="ECO:0000313" key="16">
    <source>
        <dbReference type="Proteomes" id="UP000176299"/>
    </source>
</evidence>
<comment type="caution">
    <text evidence="15">The sequence shown here is derived from an EMBL/GenBank/DDBJ whole genome shotgun (WGS) entry which is preliminary data.</text>
</comment>
<comment type="subcellular location">
    <subcellularLocation>
        <location evidence="9">Cytoplasm</location>
    </subcellularLocation>
    <subcellularLocation>
        <location evidence="9">Secreted</location>
    </subcellularLocation>
    <subcellularLocation>
        <location evidence="9">Cell surface</location>
    </subcellularLocation>
    <text evidence="9">Fractions of enolase are present in both the cytoplasm and on the cell surface.</text>
</comment>
<sequence length="418" mass="45631">MAVIEKIESREILDSRGDPTLKTTVFLDDGSVGETCVPSGASVGTNEALELRDKDPQRYGGRGVLKAIENVQGPIQKALREVEITDQNKIDEIMRQLDGTENKRKLGANAILSVSLAVAVAAAVSQKTPLFKYLRGLFNLPAKSDFLMPLPMANLIEGGKHAKGGLDFQEFMVVPKDQASFAESFKKIKRVIEALKEVIRERGLEAPFGDEGGLALASSSNEEAIVILKEAVHKAGLEKDLVVGLDLAANTLCDGRVYSFSDIKGTLDSTAFINFLTNLCQKHNLFSLEDPFSEEDWSAWQQLMERLTPATLIIADDLTTTNTRRLCKAINQKVASGVIVKPNQVGTLTETIEFILKAKEAGLKVVVSHRSGETKDTFVSDLAVTAGADFVKIGSPIQEERLEKYKRLLAIEKELTNG</sequence>
<dbReference type="Gene3D" id="3.20.20.120">
    <property type="entry name" value="Enolase-like C-terminal domain"/>
    <property type="match status" value="1"/>
</dbReference>
<feature type="binding site" evidence="9">
    <location>
        <position position="370"/>
    </location>
    <ligand>
        <name>(2R)-2-phosphoglycerate</name>
        <dbReference type="ChEBI" id="CHEBI:58289"/>
    </ligand>
</feature>
<keyword evidence="7 9" id="KW-0324">Glycolysis</keyword>
<feature type="binding site" evidence="11">
    <location>
        <position position="316"/>
    </location>
    <ligand>
        <name>substrate</name>
    </ligand>
</feature>
<proteinExistence type="inferred from homology"/>
<dbReference type="GO" id="GO:0009986">
    <property type="term" value="C:cell surface"/>
    <property type="evidence" value="ECO:0007669"/>
    <property type="project" value="UniProtKB-SubCell"/>
</dbReference>
<dbReference type="InterPro" id="IPR020809">
    <property type="entry name" value="Enolase_CS"/>
</dbReference>
<dbReference type="PANTHER" id="PTHR11902">
    <property type="entry name" value="ENOLASE"/>
    <property type="match status" value="1"/>
</dbReference>
<accession>A0A1G1W1E4</accession>
<dbReference type="SFLD" id="SFLDS00001">
    <property type="entry name" value="Enolase"/>
    <property type="match status" value="1"/>
</dbReference>
<evidence type="ECO:0000256" key="7">
    <source>
        <dbReference type="ARBA" id="ARBA00023152"/>
    </source>
</evidence>
<dbReference type="EC" id="4.2.1.11" evidence="3 9"/>
<evidence type="ECO:0000259" key="13">
    <source>
        <dbReference type="SMART" id="SM01192"/>
    </source>
</evidence>
<dbReference type="EMBL" id="MHCN01000017">
    <property type="protein sequence ID" value="OGY21207.1"/>
    <property type="molecule type" value="Genomic_DNA"/>
</dbReference>
<feature type="binding site" evidence="9 12">
    <location>
        <position position="289"/>
    </location>
    <ligand>
        <name>Mg(2+)</name>
        <dbReference type="ChEBI" id="CHEBI:18420"/>
    </ligand>
</feature>
<evidence type="ECO:0000256" key="1">
    <source>
        <dbReference type="ARBA" id="ARBA00005031"/>
    </source>
</evidence>
<feature type="binding site" evidence="9 12">
    <location>
        <position position="316"/>
    </location>
    <ligand>
        <name>Mg(2+)</name>
        <dbReference type="ChEBI" id="CHEBI:18420"/>
    </ligand>
</feature>
<dbReference type="SFLD" id="SFLDF00002">
    <property type="entry name" value="enolase"/>
    <property type="match status" value="1"/>
</dbReference>
<dbReference type="STRING" id="1802591.A2113_00640"/>
<feature type="binding site" evidence="11">
    <location>
        <begin position="368"/>
        <end position="371"/>
    </location>
    <ligand>
        <name>substrate</name>
    </ligand>
</feature>
<dbReference type="PROSITE" id="PS00164">
    <property type="entry name" value="ENOLASE"/>
    <property type="match status" value="1"/>
</dbReference>
<evidence type="ECO:0000256" key="10">
    <source>
        <dbReference type="PIRSR" id="PIRSR001400-1"/>
    </source>
</evidence>
<keyword evidence="5 9" id="KW-0964">Secreted</keyword>
<evidence type="ECO:0000256" key="9">
    <source>
        <dbReference type="HAMAP-Rule" id="MF_00318"/>
    </source>
</evidence>
<comment type="function">
    <text evidence="9">Catalyzes the reversible conversion of 2-phosphoglycerate (2-PG) into phosphoenolpyruvate (PEP). It is essential for the degradation of carbohydrates via glycolysis.</text>
</comment>
<comment type="cofactor">
    <cofactor evidence="9">
        <name>Mg(2+)</name>
        <dbReference type="ChEBI" id="CHEBI:18420"/>
    </cofactor>
    <text evidence="9">Binds a second Mg(2+) ion via substrate during catalysis.</text>
</comment>
<comment type="similarity">
    <text evidence="2 9">Belongs to the enolase family.</text>
</comment>
<name>A0A1G1W1E4_9BACT</name>
<dbReference type="SMART" id="SM01192">
    <property type="entry name" value="Enolase_C"/>
    <property type="match status" value="1"/>
</dbReference>
<comment type="pathway">
    <text evidence="1 9">Carbohydrate degradation; glycolysis; pyruvate from D-glyceraldehyde 3-phosphate: step 4/5.</text>
</comment>
<dbReference type="NCBIfam" id="TIGR01060">
    <property type="entry name" value="eno"/>
    <property type="match status" value="1"/>
</dbReference>
<evidence type="ECO:0000256" key="4">
    <source>
        <dbReference type="ARBA" id="ARBA00017068"/>
    </source>
</evidence>
<organism evidence="15 16">
    <name type="scientific">Candidatus Woykebacteria bacterium GWA1_44_8</name>
    <dbReference type="NCBI Taxonomy" id="1802591"/>
    <lineage>
        <taxon>Bacteria</taxon>
        <taxon>Candidatus Woykeibacteriota</taxon>
    </lineage>
</organism>
<dbReference type="SMART" id="SM01193">
    <property type="entry name" value="Enolase_N"/>
    <property type="match status" value="1"/>
</dbReference>
<feature type="binding site" evidence="9">
    <location>
        <position position="169"/>
    </location>
    <ligand>
        <name>(2R)-2-phosphoglycerate</name>
        <dbReference type="ChEBI" id="CHEBI:58289"/>
    </ligand>
</feature>
<dbReference type="UniPathway" id="UPA00109">
    <property type="reaction ID" value="UER00187"/>
</dbReference>
<feature type="binding site" evidence="11">
    <location>
        <position position="289"/>
    </location>
    <ligand>
        <name>substrate</name>
    </ligand>
</feature>
<dbReference type="GO" id="GO:0000015">
    <property type="term" value="C:phosphopyruvate hydratase complex"/>
    <property type="evidence" value="ECO:0007669"/>
    <property type="project" value="InterPro"/>
</dbReference>
<dbReference type="GO" id="GO:0004634">
    <property type="term" value="F:phosphopyruvate hydratase activity"/>
    <property type="evidence" value="ECO:0007669"/>
    <property type="project" value="UniProtKB-UniRule"/>
</dbReference>
<dbReference type="InterPro" id="IPR000941">
    <property type="entry name" value="Enolase"/>
</dbReference>
<evidence type="ECO:0000256" key="8">
    <source>
        <dbReference type="ARBA" id="ARBA00023239"/>
    </source>
</evidence>
<dbReference type="PANTHER" id="PTHR11902:SF1">
    <property type="entry name" value="ENOLASE"/>
    <property type="match status" value="1"/>
</dbReference>
<dbReference type="Pfam" id="PF03952">
    <property type="entry name" value="Enolase_N"/>
    <property type="match status" value="1"/>
</dbReference>
<evidence type="ECO:0000313" key="15">
    <source>
        <dbReference type="EMBL" id="OGY21207.1"/>
    </source>
</evidence>
<dbReference type="InterPro" id="IPR020810">
    <property type="entry name" value="Enolase_C"/>
</dbReference>
<evidence type="ECO:0000259" key="14">
    <source>
        <dbReference type="SMART" id="SM01193"/>
    </source>
</evidence>
<dbReference type="HAMAP" id="MF_00318">
    <property type="entry name" value="Enolase"/>
    <property type="match status" value="1"/>
</dbReference>
<feature type="binding site" evidence="9">
    <location>
        <position position="392"/>
    </location>
    <ligand>
        <name>(2R)-2-phosphoglycerate</name>
        <dbReference type="ChEBI" id="CHEBI:58289"/>
    </ligand>
</feature>
<feature type="active site" description="Proton acceptor" evidence="9 10">
    <location>
        <position position="341"/>
    </location>
</feature>
<keyword evidence="6 9" id="KW-0460">Magnesium</keyword>
<evidence type="ECO:0000256" key="3">
    <source>
        <dbReference type="ARBA" id="ARBA00012058"/>
    </source>
</evidence>
<dbReference type="SUPFAM" id="SSF54826">
    <property type="entry name" value="Enolase N-terminal domain-like"/>
    <property type="match status" value="1"/>
</dbReference>
<dbReference type="Proteomes" id="UP000176299">
    <property type="component" value="Unassembled WGS sequence"/>
</dbReference>
<dbReference type="PRINTS" id="PR00148">
    <property type="entry name" value="ENOLASE"/>
</dbReference>
<dbReference type="InterPro" id="IPR029017">
    <property type="entry name" value="Enolase-like_N"/>
</dbReference>
<feature type="binding site" evidence="9 12">
    <location>
        <position position="246"/>
    </location>
    <ligand>
        <name>Mg(2+)</name>
        <dbReference type="ChEBI" id="CHEBI:18420"/>
    </ligand>
</feature>
<protein>
    <recommendedName>
        <fullName evidence="4 9">Enolase</fullName>
        <ecNumber evidence="3 9">4.2.1.11</ecNumber>
    </recommendedName>
    <alternativeName>
        <fullName evidence="9">2-phospho-D-glycerate hydro-lyase</fullName>
    </alternativeName>
    <alternativeName>
        <fullName evidence="9">2-phosphoglycerate dehydratase</fullName>
    </alternativeName>
</protein>
<keyword evidence="9 12" id="KW-0479">Metal-binding</keyword>
<comment type="cofactor">
    <cofactor evidence="12">
        <name>Mg(2+)</name>
        <dbReference type="ChEBI" id="CHEBI:18420"/>
    </cofactor>
    <text evidence="12">Mg(2+) is required for catalysis and for stabilizing the dimer.</text>
</comment>
<evidence type="ECO:0000256" key="12">
    <source>
        <dbReference type="PIRSR" id="PIRSR001400-3"/>
    </source>
</evidence>
<evidence type="ECO:0000256" key="5">
    <source>
        <dbReference type="ARBA" id="ARBA00022525"/>
    </source>
</evidence>
<dbReference type="GO" id="GO:0006096">
    <property type="term" value="P:glycolytic process"/>
    <property type="evidence" value="ECO:0007669"/>
    <property type="project" value="UniProtKB-UniRule"/>
</dbReference>
<reference evidence="15 16" key="1">
    <citation type="journal article" date="2016" name="Nat. Commun.">
        <title>Thousands of microbial genomes shed light on interconnected biogeochemical processes in an aquifer system.</title>
        <authorList>
            <person name="Anantharaman K."/>
            <person name="Brown C.T."/>
            <person name="Hug L.A."/>
            <person name="Sharon I."/>
            <person name="Castelle C.J."/>
            <person name="Probst A.J."/>
            <person name="Thomas B.C."/>
            <person name="Singh A."/>
            <person name="Wilkins M.J."/>
            <person name="Karaoz U."/>
            <person name="Brodie E.L."/>
            <person name="Williams K.H."/>
            <person name="Hubbard S.S."/>
            <person name="Banfield J.F."/>
        </authorList>
    </citation>
    <scope>NUCLEOTIDE SEQUENCE [LARGE SCALE GENOMIC DNA]</scope>
</reference>
<feature type="domain" description="Enolase N-terminal" evidence="14">
    <location>
        <begin position="4"/>
        <end position="134"/>
    </location>
</feature>
<evidence type="ECO:0000256" key="2">
    <source>
        <dbReference type="ARBA" id="ARBA00009604"/>
    </source>
</evidence>
<feature type="binding site" evidence="9">
    <location>
        <position position="371"/>
    </location>
    <ligand>
        <name>(2R)-2-phosphoglycerate</name>
        <dbReference type="ChEBI" id="CHEBI:58289"/>
    </ligand>
</feature>
<comment type="catalytic activity">
    <reaction evidence="9">
        <text>(2R)-2-phosphoglycerate = phosphoenolpyruvate + H2O</text>
        <dbReference type="Rhea" id="RHEA:10164"/>
        <dbReference type="ChEBI" id="CHEBI:15377"/>
        <dbReference type="ChEBI" id="CHEBI:58289"/>
        <dbReference type="ChEBI" id="CHEBI:58702"/>
        <dbReference type="EC" id="4.2.1.11"/>
    </reaction>
</comment>
<keyword evidence="15" id="KW-0670">Pyruvate</keyword>
<dbReference type="Pfam" id="PF00113">
    <property type="entry name" value="Enolase_C"/>
    <property type="match status" value="1"/>
</dbReference>
<feature type="active site" description="Proton donor" evidence="9 10">
    <location>
        <position position="211"/>
    </location>
</feature>
<dbReference type="GO" id="GO:0000287">
    <property type="term" value="F:magnesium ion binding"/>
    <property type="evidence" value="ECO:0007669"/>
    <property type="project" value="UniProtKB-UniRule"/>
</dbReference>
<dbReference type="PIRSF" id="PIRSF001400">
    <property type="entry name" value="Enolase"/>
    <property type="match status" value="1"/>
</dbReference>
<feature type="domain" description="Enolase C-terminal TIM barrel" evidence="13">
    <location>
        <begin position="145"/>
        <end position="418"/>
    </location>
</feature>
<dbReference type="Gene3D" id="3.30.390.10">
    <property type="entry name" value="Enolase-like, N-terminal domain"/>
    <property type="match status" value="1"/>
</dbReference>
<gene>
    <name evidence="9" type="primary">eno</name>
    <name evidence="15" type="ORF">A2113_00640</name>
</gene>
<dbReference type="InterPro" id="IPR036849">
    <property type="entry name" value="Enolase-like_C_sf"/>
</dbReference>
<dbReference type="SFLD" id="SFLDG00178">
    <property type="entry name" value="enolase"/>
    <property type="match status" value="1"/>
</dbReference>
<dbReference type="AlphaFoldDB" id="A0A1G1W1E4"/>
<feature type="binding site" evidence="11">
    <location>
        <position position="392"/>
    </location>
    <ligand>
        <name>substrate</name>
    </ligand>
</feature>
<dbReference type="SUPFAM" id="SSF51604">
    <property type="entry name" value="Enolase C-terminal domain-like"/>
    <property type="match status" value="1"/>
</dbReference>
<feature type="binding site" evidence="9">
    <location>
        <position position="341"/>
    </location>
    <ligand>
        <name>(2R)-2-phosphoglycerate</name>
        <dbReference type="ChEBI" id="CHEBI:58289"/>
    </ligand>
</feature>
<evidence type="ECO:0000256" key="11">
    <source>
        <dbReference type="PIRSR" id="PIRSR001400-2"/>
    </source>
</evidence>
<feature type="binding site" evidence="11">
    <location>
        <position position="161"/>
    </location>
    <ligand>
        <name>substrate</name>
    </ligand>
</feature>
<evidence type="ECO:0000256" key="6">
    <source>
        <dbReference type="ARBA" id="ARBA00022842"/>
    </source>
</evidence>
<dbReference type="InterPro" id="IPR020811">
    <property type="entry name" value="Enolase_N"/>
</dbReference>
<dbReference type="GO" id="GO:0005576">
    <property type="term" value="C:extracellular region"/>
    <property type="evidence" value="ECO:0007669"/>
    <property type="project" value="UniProtKB-SubCell"/>
</dbReference>